<feature type="domain" description="Carbohydrate kinase PfkB" evidence="3">
    <location>
        <begin position="32"/>
        <end position="119"/>
    </location>
</feature>
<evidence type="ECO:0000313" key="5">
    <source>
        <dbReference type="Proteomes" id="UP000746612"/>
    </source>
</evidence>
<dbReference type="EMBL" id="CAJPIJ010000160">
    <property type="protein sequence ID" value="CAG1997549.1"/>
    <property type="molecule type" value="Genomic_DNA"/>
</dbReference>
<dbReference type="PROSITE" id="PS00584">
    <property type="entry name" value="PFKB_KINASES_2"/>
    <property type="match status" value="1"/>
</dbReference>
<reference evidence="4" key="1">
    <citation type="submission" date="2021-03" db="EMBL/GenBank/DDBJ databases">
        <authorList>
            <person name="Alouane T."/>
            <person name="Langin T."/>
            <person name="Bonhomme L."/>
        </authorList>
    </citation>
    <scope>NUCLEOTIDE SEQUENCE</scope>
    <source>
        <strain evidence="4">MDC_Fg202</strain>
    </source>
</reference>
<dbReference type="InterPro" id="IPR011611">
    <property type="entry name" value="PfkB_dom"/>
</dbReference>
<keyword evidence="1" id="KW-0808">Transferase</keyword>
<evidence type="ECO:0000256" key="1">
    <source>
        <dbReference type="ARBA" id="ARBA00022679"/>
    </source>
</evidence>
<dbReference type="Proteomes" id="UP000746612">
    <property type="component" value="Unassembled WGS sequence"/>
</dbReference>
<dbReference type="SUPFAM" id="SSF53613">
    <property type="entry name" value="Ribokinase-like"/>
    <property type="match status" value="1"/>
</dbReference>
<dbReference type="InterPro" id="IPR029056">
    <property type="entry name" value="Ribokinase-like"/>
</dbReference>
<sequence>MLRLLRLLSCLEGKDKIIQYTWFSIAKEFLLHDVTNVISTLGAKVAFYANQDQSSRCSAFDAKVKDTTGAGDTFTGAYVSEYVRQKTLGKWDIRSAVIRAKKAAAMTVRNVGAQNGIPWSDEIDSFDALEKLLHAVSSDSTAFTGGDK</sequence>
<dbReference type="AlphaFoldDB" id="A0A9N8RJZ6"/>
<keyword evidence="2" id="KW-0418">Kinase</keyword>
<dbReference type="GO" id="GO:0016301">
    <property type="term" value="F:kinase activity"/>
    <property type="evidence" value="ECO:0007669"/>
    <property type="project" value="UniProtKB-KW"/>
</dbReference>
<dbReference type="InterPro" id="IPR002173">
    <property type="entry name" value="Carboh/pur_kinase_PfkB_CS"/>
</dbReference>
<gene>
    <name evidence="4" type="ORF">MDCFG202_LOCUS430815</name>
</gene>
<name>A0A9N8RJZ6_GIBZA</name>
<dbReference type="Gene3D" id="3.40.1190.20">
    <property type="match status" value="1"/>
</dbReference>
<organism evidence="4 5">
    <name type="scientific">Gibberella zeae</name>
    <name type="common">Wheat head blight fungus</name>
    <name type="synonym">Fusarium graminearum</name>
    <dbReference type="NCBI Taxonomy" id="5518"/>
    <lineage>
        <taxon>Eukaryota</taxon>
        <taxon>Fungi</taxon>
        <taxon>Dikarya</taxon>
        <taxon>Ascomycota</taxon>
        <taxon>Pezizomycotina</taxon>
        <taxon>Sordariomycetes</taxon>
        <taxon>Hypocreomycetidae</taxon>
        <taxon>Hypocreales</taxon>
        <taxon>Nectriaceae</taxon>
        <taxon>Fusarium</taxon>
    </lineage>
</organism>
<proteinExistence type="predicted"/>
<comment type="caution">
    <text evidence="4">The sequence shown here is derived from an EMBL/GenBank/DDBJ whole genome shotgun (WGS) entry which is preliminary data.</text>
</comment>
<protein>
    <recommendedName>
        <fullName evidence="3">Carbohydrate kinase PfkB domain-containing protein</fullName>
    </recommendedName>
</protein>
<dbReference type="Pfam" id="PF00294">
    <property type="entry name" value="PfkB"/>
    <property type="match status" value="1"/>
</dbReference>
<dbReference type="PANTHER" id="PTHR10584">
    <property type="entry name" value="SUGAR KINASE"/>
    <property type="match status" value="1"/>
</dbReference>
<evidence type="ECO:0000259" key="3">
    <source>
        <dbReference type="Pfam" id="PF00294"/>
    </source>
</evidence>
<accession>A0A9N8RJZ6</accession>
<dbReference type="PANTHER" id="PTHR10584:SF166">
    <property type="entry name" value="RIBOKINASE"/>
    <property type="match status" value="1"/>
</dbReference>
<evidence type="ECO:0000256" key="2">
    <source>
        <dbReference type="ARBA" id="ARBA00022777"/>
    </source>
</evidence>
<evidence type="ECO:0000313" key="4">
    <source>
        <dbReference type="EMBL" id="CAG1997549.1"/>
    </source>
</evidence>